<accession>A0A0C3KHY6</accession>
<evidence type="ECO:0000313" key="3">
    <source>
        <dbReference type="Proteomes" id="UP000054217"/>
    </source>
</evidence>
<reference evidence="2 3" key="1">
    <citation type="submission" date="2014-04" db="EMBL/GenBank/DDBJ databases">
        <authorList>
            <consortium name="DOE Joint Genome Institute"/>
            <person name="Kuo A."/>
            <person name="Kohler A."/>
            <person name="Costa M.D."/>
            <person name="Nagy L.G."/>
            <person name="Floudas D."/>
            <person name="Copeland A."/>
            <person name="Barry K.W."/>
            <person name="Cichocki N."/>
            <person name="Veneault-Fourrey C."/>
            <person name="LaButti K."/>
            <person name="Lindquist E.A."/>
            <person name="Lipzen A."/>
            <person name="Lundell T."/>
            <person name="Morin E."/>
            <person name="Murat C."/>
            <person name="Sun H."/>
            <person name="Tunlid A."/>
            <person name="Henrissat B."/>
            <person name="Grigoriev I.V."/>
            <person name="Hibbett D.S."/>
            <person name="Martin F."/>
            <person name="Nordberg H.P."/>
            <person name="Cantor M.N."/>
            <person name="Hua S.X."/>
        </authorList>
    </citation>
    <scope>NUCLEOTIDE SEQUENCE [LARGE SCALE GENOMIC DNA]</scope>
    <source>
        <strain evidence="2 3">Marx 270</strain>
    </source>
</reference>
<protein>
    <submittedName>
        <fullName evidence="2">Uncharacterized protein</fullName>
    </submittedName>
</protein>
<feature type="compositionally biased region" description="Polar residues" evidence="1">
    <location>
        <begin position="1"/>
        <end position="16"/>
    </location>
</feature>
<dbReference type="InParanoid" id="A0A0C3KHY6"/>
<feature type="region of interest" description="Disordered" evidence="1">
    <location>
        <begin position="1"/>
        <end position="21"/>
    </location>
</feature>
<dbReference type="HOGENOM" id="CLU_190889_0_0_1"/>
<organism evidence="2 3">
    <name type="scientific">Pisolithus tinctorius Marx 270</name>
    <dbReference type="NCBI Taxonomy" id="870435"/>
    <lineage>
        <taxon>Eukaryota</taxon>
        <taxon>Fungi</taxon>
        <taxon>Dikarya</taxon>
        <taxon>Basidiomycota</taxon>
        <taxon>Agaricomycotina</taxon>
        <taxon>Agaricomycetes</taxon>
        <taxon>Agaricomycetidae</taxon>
        <taxon>Boletales</taxon>
        <taxon>Sclerodermatineae</taxon>
        <taxon>Pisolithaceae</taxon>
        <taxon>Pisolithus</taxon>
    </lineage>
</organism>
<keyword evidence="3" id="KW-1185">Reference proteome</keyword>
<name>A0A0C3KHY6_PISTI</name>
<evidence type="ECO:0000313" key="2">
    <source>
        <dbReference type="EMBL" id="KIO09202.1"/>
    </source>
</evidence>
<gene>
    <name evidence="2" type="ORF">M404DRAFT_996845</name>
</gene>
<dbReference type="Proteomes" id="UP000054217">
    <property type="component" value="Unassembled WGS sequence"/>
</dbReference>
<sequence length="63" mass="6766">MRRHSSTSAGDVSSATMRDHRARALPVRSGLVVHSMGGAVIEYKSAKGFAVMFGSRDHMIGFS</sequence>
<dbReference type="OrthoDB" id="2670057at2759"/>
<reference evidence="3" key="2">
    <citation type="submission" date="2015-01" db="EMBL/GenBank/DDBJ databases">
        <title>Evolutionary Origins and Diversification of the Mycorrhizal Mutualists.</title>
        <authorList>
            <consortium name="DOE Joint Genome Institute"/>
            <consortium name="Mycorrhizal Genomics Consortium"/>
            <person name="Kohler A."/>
            <person name="Kuo A."/>
            <person name="Nagy L.G."/>
            <person name="Floudas D."/>
            <person name="Copeland A."/>
            <person name="Barry K.W."/>
            <person name="Cichocki N."/>
            <person name="Veneault-Fourrey C."/>
            <person name="LaButti K."/>
            <person name="Lindquist E.A."/>
            <person name="Lipzen A."/>
            <person name="Lundell T."/>
            <person name="Morin E."/>
            <person name="Murat C."/>
            <person name="Riley R."/>
            <person name="Ohm R."/>
            <person name="Sun H."/>
            <person name="Tunlid A."/>
            <person name="Henrissat B."/>
            <person name="Grigoriev I.V."/>
            <person name="Hibbett D.S."/>
            <person name="Martin F."/>
        </authorList>
    </citation>
    <scope>NUCLEOTIDE SEQUENCE [LARGE SCALE GENOMIC DNA]</scope>
    <source>
        <strain evidence="3">Marx 270</strain>
    </source>
</reference>
<dbReference type="AlphaFoldDB" id="A0A0C3KHY6"/>
<evidence type="ECO:0000256" key="1">
    <source>
        <dbReference type="SAM" id="MobiDB-lite"/>
    </source>
</evidence>
<dbReference type="EMBL" id="KN831955">
    <property type="protein sequence ID" value="KIO09202.1"/>
    <property type="molecule type" value="Genomic_DNA"/>
</dbReference>
<proteinExistence type="predicted"/>